<gene>
    <name evidence="1" type="ORF">GCM10011594_20030</name>
</gene>
<name>A0A917WF58_9ACTN</name>
<dbReference type="EMBL" id="BMNA01000003">
    <property type="protein sequence ID" value="GGL99992.1"/>
    <property type="molecule type" value="Genomic_DNA"/>
</dbReference>
<dbReference type="Proteomes" id="UP000655208">
    <property type="component" value="Unassembled WGS sequence"/>
</dbReference>
<evidence type="ECO:0000313" key="1">
    <source>
        <dbReference type="EMBL" id="GGL99992.1"/>
    </source>
</evidence>
<proteinExistence type="predicted"/>
<protein>
    <submittedName>
        <fullName evidence="1">Uncharacterized protein</fullName>
    </submittedName>
</protein>
<accession>A0A917WF58</accession>
<reference evidence="1" key="1">
    <citation type="journal article" date="2014" name="Int. J. Syst. Evol. Microbiol.">
        <title>Complete genome sequence of Corynebacterium casei LMG S-19264T (=DSM 44701T), isolated from a smear-ripened cheese.</title>
        <authorList>
            <consortium name="US DOE Joint Genome Institute (JGI-PGF)"/>
            <person name="Walter F."/>
            <person name="Albersmeier A."/>
            <person name="Kalinowski J."/>
            <person name="Ruckert C."/>
        </authorList>
    </citation>
    <scope>NUCLEOTIDE SEQUENCE</scope>
    <source>
        <strain evidence="1">CGMCC 4.7308</strain>
    </source>
</reference>
<evidence type="ECO:0000313" key="2">
    <source>
        <dbReference type="Proteomes" id="UP000655208"/>
    </source>
</evidence>
<keyword evidence="2" id="KW-1185">Reference proteome</keyword>
<reference evidence="1" key="2">
    <citation type="submission" date="2020-09" db="EMBL/GenBank/DDBJ databases">
        <authorList>
            <person name="Sun Q."/>
            <person name="Zhou Y."/>
        </authorList>
    </citation>
    <scope>NUCLEOTIDE SEQUENCE</scope>
    <source>
        <strain evidence="1">CGMCC 4.7308</strain>
    </source>
</reference>
<sequence>MLGMTNNWYATDLIIKQHQDDLRREVARAGRRSAAHRRDVRTAGGVRRLWAATRVPDARPLPGGALRTA</sequence>
<comment type="caution">
    <text evidence="1">The sequence shown here is derived from an EMBL/GenBank/DDBJ whole genome shotgun (WGS) entry which is preliminary data.</text>
</comment>
<dbReference type="AlphaFoldDB" id="A0A917WF58"/>
<organism evidence="1 2">
    <name type="scientific">Nakamurella endophytica</name>
    <dbReference type="NCBI Taxonomy" id="1748367"/>
    <lineage>
        <taxon>Bacteria</taxon>
        <taxon>Bacillati</taxon>
        <taxon>Actinomycetota</taxon>
        <taxon>Actinomycetes</taxon>
        <taxon>Nakamurellales</taxon>
        <taxon>Nakamurellaceae</taxon>
        <taxon>Nakamurella</taxon>
    </lineage>
</organism>